<feature type="domain" description="Acyl-coenzyme A oxidase N-terminal" evidence="14">
    <location>
        <begin position="49"/>
        <end position="162"/>
    </location>
</feature>
<dbReference type="PANTHER" id="PTHR10909:SF250">
    <property type="entry name" value="PEROXISOMAL ACYL-COENZYME A OXIDASE 1"/>
    <property type="match status" value="1"/>
</dbReference>
<accession>A0A4P9XN50</accession>
<dbReference type="Gene3D" id="2.40.110.10">
    <property type="entry name" value="Butyryl-CoA Dehydrogenase, subunit A, domain 2"/>
    <property type="match status" value="1"/>
</dbReference>
<dbReference type="Gene3D" id="1.10.540.10">
    <property type="entry name" value="Acyl-CoA dehydrogenase/oxidase, N-terminal domain"/>
    <property type="match status" value="1"/>
</dbReference>
<feature type="domain" description="Acyl-CoA oxidase C-terminal" evidence="13">
    <location>
        <begin position="504"/>
        <end position="662"/>
    </location>
</feature>
<dbReference type="GO" id="GO:0005504">
    <property type="term" value="F:fatty acid binding"/>
    <property type="evidence" value="ECO:0007669"/>
    <property type="project" value="TreeGrafter"/>
</dbReference>
<dbReference type="AlphaFoldDB" id="A0A4P9XN50"/>
<dbReference type="GO" id="GO:0033540">
    <property type="term" value="P:fatty acid beta-oxidation using acyl-CoA oxidase"/>
    <property type="evidence" value="ECO:0007669"/>
    <property type="project" value="UniProtKB-UniPathway"/>
</dbReference>
<dbReference type="STRING" id="78915.A0A4P9XN50"/>
<reference evidence="17" key="1">
    <citation type="journal article" date="2018" name="Nat. Microbiol.">
        <title>Leveraging single-cell genomics to expand the fungal tree of life.</title>
        <authorList>
            <person name="Ahrendt S.R."/>
            <person name="Quandt C.A."/>
            <person name="Ciobanu D."/>
            <person name="Clum A."/>
            <person name="Salamov A."/>
            <person name="Andreopoulos B."/>
            <person name="Cheng J.F."/>
            <person name="Woyke T."/>
            <person name="Pelin A."/>
            <person name="Henrissat B."/>
            <person name="Reynolds N.K."/>
            <person name="Benny G.L."/>
            <person name="Smith M.E."/>
            <person name="James T.Y."/>
            <person name="Grigoriev I.V."/>
        </authorList>
    </citation>
    <scope>NUCLEOTIDE SEQUENCE [LARGE SCALE GENOMIC DNA]</scope>
    <source>
        <strain evidence="17">RSA 1356</strain>
    </source>
</reference>
<feature type="domain" description="Acyl-CoA oxidase C-alpha1" evidence="15">
    <location>
        <begin position="324"/>
        <end position="440"/>
    </location>
</feature>
<evidence type="ECO:0000256" key="4">
    <source>
        <dbReference type="ARBA" id="ARBA00022630"/>
    </source>
</evidence>
<gene>
    <name evidence="16" type="ORF">THASP1DRAFT_31357</name>
</gene>
<dbReference type="InterPro" id="IPR029320">
    <property type="entry name" value="Acyl-CoA_ox_N"/>
</dbReference>
<dbReference type="InterPro" id="IPR009100">
    <property type="entry name" value="AcylCoA_DH/oxidase_NM_dom_sf"/>
</dbReference>
<evidence type="ECO:0000256" key="7">
    <source>
        <dbReference type="ARBA" id="ARBA00023002"/>
    </source>
</evidence>
<dbReference type="GO" id="GO:0005777">
    <property type="term" value="C:peroxisome"/>
    <property type="evidence" value="ECO:0007669"/>
    <property type="project" value="UniProtKB-SubCell"/>
</dbReference>
<keyword evidence="8" id="KW-0443">Lipid metabolism</keyword>
<feature type="binding site" evidence="12">
    <location>
        <position position="207"/>
    </location>
    <ligand>
        <name>FAD</name>
        <dbReference type="ChEBI" id="CHEBI:57692"/>
    </ligand>
</feature>
<dbReference type="SUPFAM" id="SSF56645">
    <property type="entry name" value="Acyl-CoA dehydrogenase NM domain-like"/>
    <property type="match status" value="1"/>
</dbReference>
<evidence type="ECO:0000259" key="15">
    <source>
        <dbReference type="Pfam" id="PF22924"/>
    </source>
</evidence>
<comment type="similarity">
    <text evidence="3 10">Belongs to the acyl-CoA oxidase family.</text>
</comment>
<proteinExistence type="inferred from homology"/>
<protein>
    <recommendedName>
        <fullName evidence="10">Acyl-coenzyme A oxidase</fullName>
    </recommendedName>
</protein>
<dbReference type="GO" id="GO:0071949">
    <property type="term" value="F:FAD binding"/>
    <property type="evidence" value="ECO:0007669"/>
    <property type="project" value="InterPro"/>
</dbReference>
<evidence type="ECO:0000256" key="1">
    <source>
        <dbReference type="ARBA" id="ARBA00001974"/>
    </source>
</evidence>
<dbReference type="InterPro" id="IPR002655">
    <property type="entry name" value="Acyl-CoA_oxidase_C"/>
</dbReference>
<dbReference type="Proteomes" id="UP000271241">
    <property type="component" value="Unassembled WGS sequence"/>
</dbReference>
<dbReference type="InterPro" id="IPR046373">
    <property type="entry name" value="Acyl-CoA_Oxase/DH_mid-dom_sf"/>
</dbReference>
<comment type="subcellular location">
    <subcellularLocation>
        <location evidence="2">Peroxisome</location>
    </subcellularLocation>
</comment>
<dbReference type="InterPro" id="IPR012258">
    <property type="entry name" value="Acyl-CoA_oxidase"/>
</dbReference>
<evidence type="ECO:0000256" key="12">
    <source>
        <dbReference type="PIRSR" id="PIRSR000168-2"/>
    </source>
</evidence>
<dbReference type="Pfam" id="PF14749">
    <property type="entry name" value="Acyl-CoA_ox_N"/>
    <property type="match status" value="1"/>
</dbReference>
<dbReference type="InterPro" id="IPR055060">
    <property type="entry name" value="ACOX_C_alpha1"/>
</dbReference>
<evidence type="ECO:0000256" key="11">
    <source>
        <dbReference type="PIRSR" id="PIRSR000168-1"/>
    </source>
</evidence>
<keyword evidence="6" id="KW-0276">Fatty acid metabolism</keyword>
<evidence type="ECO:0000313" key="16">
    <source>
        <dbReference type="EMBL" id="RKP06831.1"/>
    </source>
</evidence>
<name>A0A4P9XN50_9FUNG</name>
<keyword evidence="7" id="KW-0560">Oxidoreductase</keyword>
<evidence type="ECO:0000256" key="9">
    <source>
        <dbReference type="ARBA" id="ARBA00023140"/>
    </source>
</evidence>
<evidence type="ECO:0000259" key="14">
    <source>
        <dbReference type="Pfam" id="PF14749"/>
    </source>
</evidence>
<feature type="binding site" evidence="12">
    <location>
        <position position="168"/>
    </location>
    <ligand>
        <name>FAD</name>
        <dbReference type="ChEBI" id="CHEBI:57692"/>
    </ligand>
</feature>
<dbReference type="EMBL" id="KZ992810">
    <property type="protein sequence ID" value="RKP06831.1"/>
    <property type="molecule type" value="Genomic_DNA"/>
</dbReference>
<evidence type="ECO:0000256" key="8">
    <source>
        <dbReference type="ARBA" id="ARBA00023098"/>
    </source>
</evidence>
<evidence type="ECO:0000256" key="6">
    <source>
        <dbReference type="ARBA" id="ARBA00022832"/>
    </source>
</evidence>
<evidence type="ECO:0000256" key="10">
    <source>
        <dbReference type="PIRNR" id="PIRNR000168"/>
    </source>
</evidence>
<feature type="active site" description="Proton acceptor" evidence="11">
    <location>
        <position position="439"/>
    </location>
</feature>
<dbReference type="Pfam" id="PF22924">
    <property type="entry name" value="ACOX_C_alpha1"/>
    <property type="match status" value="1"/>
</dbReference>
<evidence type="ECO:0000256" key="2">
    <source>
        <dbReference type="ARBA" id="ARBA00004275"/>
    </source>
</evidence>
<dbReference type="Pfam" id="PF01756">
    <property type="entry name" value="ACOX"/>
    <property type="match status" value="1"/>
</dbReference>
<dbReference type="GO" id="GO:0055088">
    <property type="term" value="P:lipid homeostasis"/>
    <property type="evidence" value="ECO:0007669"/>
    <property type="project" value="TreeGrafter"/>
</dbReference>
<evidence type="ECO:0000259" key="13">
    <source>
        <dbReference type="Pfam" id="PF01756"/>
    </source>
</evidence>
<evidence type="ECO:0000256" key="3">
    <source>
        <dbReference type="ARBA" id="ARBA00006288"/>
    </source>
</evidence>
<dbReference type="PIRSF" id="PIRSF000168">
    <property type="entry name" value="Acyl-CoA_oxidase"/>
    <property type="match status" value="1"/>
</dbReference>
<dbReference type="PANTHER" id="PTHR10909">
    <property type="entry name" value="ELECTRON TRANSPORT OXIDOREDUCTASE"/>
    <property type="match status" value="1"/>
</dbReference>
<dbReference type="InterPro" id="IPR036250">
    <property type="entry name" value="AcylCo_DH-like_C"/>
</dbReference>
<sequence length="674" mass="75018">MSQVQSNANKPSDAGPCSLATLPTEFPSAAGDRTARDLEAARLRCSFPTAQLTELLYGAETLRMRQRVLEVLEAEPLFSRADRYYCSYEEQVCRGLAWAKRIVELRDQHGWDDAEFSCAMALLDEYIPIYLHYLMVLPVLRTQCTPEQQERWLQPASDFRIIACYAQTELAHGSDLSGLETTATYDKVTDEFIIDSNGFTGAKWWIGGLGAMATHAVLQVRLILHGRDYGPHLFFVPIRSLETHEALPGITLGSIGPKVFATTNLLDNGFVHFSGYRVPRDCMLMRFARVEKGGAYVKPPHPKLSYAVMMYTRSSIARNTGWGLARQFTESKTGDEASVLSYPMVYHRLLPLVAQSHAILAAADQMELLLQRFGEEVQRGNLSDLAEVHATTCCLKSSSVWLCANGIEEARRALGGHGYSAYGGYGHMFGNYASGNTIEARFLIKCVDAADAGKSLPITVQYLAQHRDYACAVASKEDWLRTSEQLKLLGCRAAHRATILAAEHRAGRVWSDLNILCWQMSVAHGDWLLATSLHTRARDYAQKQPEIGQVFKRVADLFCLHTVTQHLADYLELGIMSPIQARLLRQQLDVVLQDLLPDAVGLVDAFALPDYLLDSVLGRNDGRVYHAIWEAAANSPPINTTAVCNGTKPALPFGYKEYIQPMRQRPVANRQAKL</sequence>
<evidence type="ECO:0000313" key="17">
    <source>
        <dbReference type="Proteomes" id="UP000271241"/>
    </source>
</evidence>
<dbReference type="UniPathway" id="UPA00661"/>
<dbReference type="SUPFAM" id="SSF47203">
    <property type="entry name" value="Acyl-CoA dehydrogenase C-terminal domain-like"/>
    <property type="match status" value="2"/>
</dbReference>
<organism evidence="16 17">
    <name type="scientific">Thamnocephalis sphaerospora</name>
    <dbReference type="NCBI Taxonomy" id="78915"/>
    <lineage>
        <taxon>Eukaryota</taxon>
        <taxon>Fungi</taxon>
        <taxon>Fungi incertae sedis</taxon>
        <taxon>Zoopagomycota</taxon>
        <taxon>Zoopagomycotina</taxon>
        <taxon>Zoopagomycetes</taxon>
        <taxon>Zoopagales</taxon>
        <taxon>Sigmoideomycetaceae</taxon>
        <taxon>Thamnocephalis</taxon>
    </lineage>
</organism>
<dbReference type="GO" id="GO:0003997">
    <property type="term" value="F:acyl-CoA oxidase activity"/>
    <property type="evidence" value="ECO:0007669"/>
    <property type="project" value="InterPro"/>
</dbReference>
<dbReference type="InterPro" id="IPR037069">
    <property type="entry name" value="AcylCoA_DH/ox_N_sf"/>
</dbReference>
<dbReference type="OrthoDB" id="538336at2759"/>
<dbReference type="FunFam" id="2.40.110.10:FF:000003">
    <property type="entry name" value="Acyl-coenzyme A oxidase"/>
    <property type="match status" value="1"/>
</dbReference>
<dbReference type="Gene3D" id="1.20.140.10">
    <property type="entry name" value="Butyryl-CoA Dehydrogenase, subunit A, domain 3"/>
    <property type="match status" value="2"/>
</dbReference>
<keyword evidence="5 10" id="KW-0274">FAD</keyword>
<keyword evidence="4 10" id="KW-0285">Flavoprotein</keyword>
<comment type="cofactor">
    <cofactor evidence="1">
        <name>FAD</name>
        <dbReference type="ChEBI" id="CHEBI:57692"/>
    </cofactor>
</comment>
<keyword evidence="17" id="KW-1185">Reference proteome</keyword>
<keyword evidence="9" id="KW-0576">Peroxisome</keyword>
<evidence type="ECO:0000256" key="5">
    <source>
        <dbReference type="ARBA" id="ARBA00022827"/>
    </source>
</evidence>